<accession>A0AC35TK64</accession>
<evidence type="ECO:0000313" key="2">
    <source>
        <dbReference type="WBParaSite" id="RSKR_0000132550.1"/>
    </source>
</evidence>
<protein>
    <submittedName>
        <fullName evidence="2">Activin_recp domain-containing protein</fullName>
    </submittedName>
</protein>
<name>A0AC35TK64_9BILA</name>
<dbReference type="WBParaSite" id="RSKR_0000132550.1">
    <property type="protein sequence ID" value="RSKR_0000132550.1"/>
    <property type="gene ID" value="RSKR_0000132550"/>
</dbReference>
<organism evidence="1 2">
    <name type="scientific">Rhabditophanes sp. KR3021</name>
    <dbReference type="NCBI Taxonomy" id="114890"/>
    <lineage>
        <taxon>Eukaryota</taxon>
        <taxon>Metazoa</taxon>
        <taxon>Ecdysozoa</taxon>
        <taxon>Nematoda</taxon>
        <taxon>Chromadorea</taxon>
        <taxon>Rhabditida</taxon>
        <taxon>Tylenchina</taxon>
        <taxon>Panagrolaimomorpha</taxon>
        <taxon>Strongyloidoidea</taxon>
        <taxon>Alloionematidae</taxon>
        <taxon>Rhabditophanes</taxon>
    </lineage>
</organism>
<reference evidence="2" key="1">
    <citation type="submission" date="2016-11" db="UniProtKB">
        <authorList>
            <consortium name="WormBaseParasite"/>
        </authorList>
    </citation>
    <scope>IDENTIFICATION</scope>
    <source>
        <strain evidence="2">KR3021</strain>
    </source>
</reference>
<proteinExistence type="predicted"/>
<dbReference type="Proteomes" id="UP000095286">
    <property type="component" value="Unplaced"/>
</dbReference>
<sequence length="178" mass="19875">MKFAAVIFSVCLIGSVSCKSAITSDMGDMEVLNTALSKFESLNGNELINENVQLQCYRELHGFRKSGVLYEDSSRETTTCSSNTPCVTLDFNSLGKRYLYRGCARELNSMLHKNFILKMENNCLVNPKLPNQSKPSDMKFCTCTDNLCNNGGTKITIYSSVIGLSIMFSYLYVFNSNL</sequence>
<evidence type="ECO:0000313" key="1">
    <source>
        <dbReference type="Proteomes" id="UP000095286"/>
    </source>
</evidence>